<evidence type="ECO:0000256" key="7">
    <source>
        <dbReference type="ARBA" id="ARBA00023136"/>
    </source>
</evidence>
<keyword evidence="5 9" id="KW-0812">Transmembrane</keyword>
<dbReference type="PANTHER" id="PTHR33989:SF4">
    <property type="entry name" value="PTS SYSTEM N,N'-DIACETYLCHITOBIOSE-SPECIFIC EIIC COMPONENT"/>
    <property type="match status" value="1"/>
</dbReference>
<feature type="transmembrane region" description="Helical" evidence="9">
    <location>
        <begin position="143"/>
        <end position="162"/>
    </location>
</feature>
<dbReference type="InterPro" id="IPR051088">
    <property type="entry name" value="PTS_Sugar-EIIC/EIIB"/>
</dbReference>
<dbReference type="GO" id="GO:0009401">
    <property type="term" value="P:phosphoenolpyruvate-dependent sugar phosphotransferase system"/>
    <property type="evidence" value="ECO:0007669"/>
    <property type="project" value="InterPro"/>
</dbReference>
<organism evidence="11 12">
    <name type="scientific">Xylocopilactobacillus apicola</name>
    <dbReference type="NCBI Taxonomy" id="2932184"/>
    <lineage>
        <taxon>Bacteria</taxon>
        <taxon>Bacillati</taxon>
        <taxon>Bacillota</taxon>
        <taxon>Bacilli</taxon>
        <taxon>Lactobacillales</taxon>
        <taxon>Lactobacillaceae</taxon>
        <taxon>Xylocopilactobacillus</taxon>
    </lineage>
</organism>
<feature type="transmembrane region" description="Helical" evidence="9">
    <location>
        <begin position="295"/>
        <end position="319"/>
    </location>
</feature>
<dbReference type="RefSeq" id="WP_317635699.1">
    <property type="nucleotide sequence ID" value="NZ_AP026802.1"/>
</dbReference>
<evidence type="ECO:0000256" key="4">
    <source>
        <dbReference type="ARBA" id="ARBA00022597"/>
    </source>
</evidence>
<proteinExistence type="predicted"/>
<evidence type="ECO:0000256" key="1">
    <source>
        <dbReference type="ARBA" id="ARBA00004651"/>
    </source>
</evidence>
<dbReference type="Pfam" id="PF02378">
    <property type="entry name" value="PTS_EIIC"/>
    <property type="match status" value="1"/>
</dbReference>
<comment type="function">
    <text evidence="8">The phosphoenolpyruvate-dependent sugar phosphotransferase system (PTS), a major carbohydrate active -transport system, catalyzes the phosphorylation of incoming sugar substrates concomitant with their translocation across the cell membrane.</text>
</comment>
<feature type="transmembrane region" description="Helical" evidence="9">
    <location>
        <begin position="94"/>
        <end position="111"/>
    </location>
</feature>
<evidence type="ECO:0000256" key="9">
    <source>
        <dbReference type="SAM" id="Phobius"/>
    </source>
</evidence>
<feature type="transmembrane region" description="Helical" evidence="9">
    <location>
        <begin position="28"/>
        <end position="45"/>
    </location>
</feature>
<dbReference type="InterPro" id="IPR003352">
    <property type="entry name" value="PTS_EIIC"/>
</dbReference>
<dbReference type="PROSITE" id="PS51105">
    <property type="entry name" value="PTS_EIIC_TYPE_3"/>
    <property type="match status" value="1"/>
</dbReference>
<feature type="transmembrane region" description="Helical" evidence="9">
    <location>
        <begin position="65"/>
        <end position="87"/>
    </location>
</feature>
<comment type="subcellular location">
    <subcellularLocation>
        <location evidence="1">Cell membrane</location>
        <topology evidence="1">Multi-pass membrane protein</topology>
    </subcellularLocation>
</comment>
<accession>A0AAU9CZA4</accession>
<gene>
    <name evidence="11" type="ORF">XA3_01970</name>
</gene>
<evidence type="ECO:0000256" key="8">
    <source>
        <dbReference type="PIRNR" id="PIRNR006351"/>
    </source>
</evidence>
<dbReference type="KEGG" id="xap:XA3_01970"/>
<dbReference type="GO" id="GO:1901264">
    <property type="term" value="P:carbohydrate derivative transport"/>
    <property type="evidence" value="ECO:0007669"/>
    <property type="project" value="TreeGrafter"/>
</dbReference>
<keyword evidence="12" id="KW-1185">Reference proteome</keyword>
<keyword evidence="4 8" id="KW-0762">Sugar transport</keyword>
<dbReference type="PIRSF" id="PIRSF006351">
    <property type="entry name" value="PTS_EIIC-Cellobiose"/>
    <property type="match status" value="1"/>
</dbReference>
<evidence type="ECO:0000313" key="12">
    <source>
        <dbReference type="Proteomes" id="UP001321861"/>
    </source>
</evidence>
<feature type="domain" description="PTS EIIC type-3" evidence="10">
    <location>
        <begin position="5"/>
        <end position="422"/>
    </location>
</feature>
<dbReference type="PANTHER" id="PTHR33989">
    <property type="match status" value="1"/>
</dbReference>
<evidence type="ECO:0000256" key="3">
    <source>
        <dbReference type="ARBA" id="ARBA00022475"/>
    </source>
</evidence>
<dbReference type="EMBL" id="AP026802">
    <property type="protein sequence ID" value="BDR57756.1"/>
    <property type="molecule type" value="Genomic_DNA"/>
</dbReference>
<keyword evidence="3 8" id="KW-1003">Cell membrane</keyword>
<name>A0AAU9CZA4_9LACO</name>
<dbReference type="InterPro" id="IPR004796">
    <property type="entry name" value="PTS_IIC_cello"/>
</dbReference>
<dbReference type="GO" id="GO:0008982">
    <property type="term" value="F:protein-N(PI)-phosphohistidine-sugar phosphotransferase activity"/>
    <property type="evidence" value="ECO:0007669"/>
    <property type="project" value="UniProtKB-UniRule"/>
</dbReference>
<evidence type="ECO:0000256" key="2">
    <source>
        <dbReference type="ARBA" id="ARBA00022448"/>
    </source>
</evidence>
<dbReference type="InterPro" id="IPR004501">
    <property type="entry name" value="PTS_EIIC_3"/>
</dbReference>
<feature type="transmembrane region" description="Helical" evidence="9">
    <location>
        <begin position="405"/>
        <end position="423"/>
    </location>
</feature>
<reference evidence="11 12" key="1">
    <citation type="journal article" date="2023" name="Microbiol. Spectr.">
        <title>Symbiosis of Carpenter Bees with Uncharacterized Lactic Acid Bacteria Showing NAD Auxotrophy.</title>
        <authorList>
            <person name="Kawasaki S."/>
            <person name="Ozawa K."/>
            <person name="Mori T."/>
            <person name="Yamamoto A."/>
            <person name="Ito M."/>
            <person name="Ohkuma M."/>
            <person name="Sakamoto M."/>
            <person name="Matsutani M."/>
        </authorList>
    </citation>
    <scope>NUCLEOTIDE SEQUENCE [LARGE SCALE GENOMIC DNA]</scope>
    <source>
        <strain evidence="11 12">XA3</strain>
    </source>
</reference>
<protein>
    <recommendedName>
        <fullName evidence="8">Permease IIC component</fullName>
    </recommendedName>
</protein>
<feature type="transmembrane region" description="Helical" evidence="9">
    <location>
        <begin position="174"/>
        <end position="202"/>
    </location>
</feature>
<keyword evidence="2 8" id="KW-0813">Transport</keyword>
<feature type="transmembrane region" description="Helical" evidence="9">
    <location>
        <begin position="232"/>
        <end position="257"/>
    </location>
</feature>
<dbReference type="NCBIfam" id="TIGR00410">
    <property type="entry name" value="lacE"/>
    <property type="match status" value="1"/>
</dbReference>
<dbReference type="Proteomes" id="UP001321861">
    <property type="component" value="Chromosome"/>
</dbReference>
<evidence type="ECO:0000256" key="6">
    <source>
        <dbReference type="ARBA" id="ARBA00022989"/>
    </source>
</evidence>
<keyword evidence="7 8" id="KW-0472">Membrane</keyword>
<keyword evidence="6 9" id="KW-1133">Transmembrane helix</keyword>
<evidence type="ECO:0000256" key="5">
    <source>
        <dbReference type="ARBA" id="ARBA00022692"/>
    </source>
</evidence>
<evidence type="ECO:0000313" key="11">
    <source>
        <dbReference type="EMBL" id="BDR57756.1"/>
    </source>
</evidence>
<evidence type="ECO:0000259" key="10">
    <source>
        <dbReference type="PROSITE" id="PS51105"/>
    </source>
</evidence>
<sequence length="438" mass="47580">MQEWINNKMLPVVMKFANNKIVSSMKNGLIYTMPLTIVGSLFMLLSNFPVPAVSNYFMKTGWTLWFSQVTGATYDIMSLVAVFAIAYQWVKEDGFDGLPAGILGLVAYVITLDPTKPLIDKGSQKVLGTVTGVIDKTWSGGQGMIAAIIIGALVGWAYSFFLKRDIRIKLPEQVPANVSGAFTALIPAAVIITSAFAVYIFFNAAFHMTMVSAIYKVIQTPLQGMTDNAAGFFAYIFLISFLWFFGIHGAVVVGGILGPIVTASTLENVKIFQQGGQAALEAHGHIFIEPLLSQFATVSGSGFTIGLVIYMLFFGKSAIFKQLGRLAIGPALFNINEPILFGVPIVLNPLLAIPFIVTPLVTGMLTYAAVALHFLPVLSGVQVPWTTPVLFSGLIVGGSQGWKFMLWQVLLIVISCAIWFPFARIQDRQNLLQEQGKA</sequence>
<dbReference type="AlphaFoldDB" id="A0AAU9CZA4"/>
<dbReference type="GO" id="GO:0005886">
    <property type="term" value="C:plasma membrane"/>
    <property type="evidence" value="ECO:0007669"/>
    <property type="project" value="UniProtKB-SubCell"/>
</dbReference>